<comment type="caution">
    <text evidence="1">The sequence shown here is derived from an EMBL/GenBank/DDBJ whole genome shotgun (WGS) entry which is preliminary data.</text>
</comment>
<dbReference type="EMBL" id="LAZR01000740">
    <property type="protein sequence ID" value="KKN59088.1"/>
    <property type="molecule type" value="Genomic_DNA"/>
</dbReference>
<gene>
    <name evidence="1" type="ORF">LCGC14_0545680</name>
</gene>
<accession>A0A0F9UZN9</accession>
<name>A0A0F9UZN9_9ZZZZ</name>
<dbReference type="AlphaFoldDB" id="A0A0F9UZN9"/>
<sequence length="53" mass="5944">MKQSKKSNSLKNGGDNCFLCEDKGVILSYKYYTDTDGIGTQFIIKTDCVLCKQ</sequence>
<proteinExistence type="predicted"/>
<protein>
    <submittedName>
        <fullName evidence="1">Uncharacterized protein</fullName>
    </submittedName>
</protein>
<organism evidence="1">
    <name type="scientific">marine sediment metagenome</name>
    <dbReference type="NCBI Taxonomy" id="412755"/>
    <lineage>
        <taxon>unclassified sequences</taxon>
        <taxon>metagenomes</taxon>
        <taxon>ecological metagenomes</taxon>
    </lineage>
</organism>
<evidence type="ECO:0000313" key="1">
    <source>
        <dbReference type="EMBL" id="KKN59088.1"/>
    </source>
</evidence>
<reference evidence="1" key="1">
    <citation type="journal article" date="2015" name="Nature">
        <title>Complex archaea that bridge the gap between prokaryotes and eukaryotes.</title>
        <authorList>
            <person name="Spang A."/>
            <person name="Saw J.H."/>
            <person name="Jorgensen S.L."/>
            <person name="Zaremba-Niedzwiedzka K."/>
            <person name="Martijn J."/>
            <person name="Lind A.E."/>
            <person name="van Eijk R."/>
            <person name="Schleper C."/>
            <person name="Guy L."/>
            <person name="Ettema T.J."/>
        </authorList>
    </citation>
    <scope>NUCLEOTIDE SEQUENCE</scope>
</reference>